<dbReference type="Pfam" id="PF14846">
    <property type="entry name" value="DUF4485"/>
    <property type="match status" value="1"/>
</dbReference>
<evidence type="ECO:0000259" key="1">
    <source>
        <dbReference type="Pfam" id="PF14846"/>
    </source>
</evidence>
<protein>
    <recommendedName>
        <fullName evidence="1">DUF4485 domain-containing protein</fullName>
    </recommendedName>
</protein>
<proteinExistence type="predicted"/>
<reference evidence="2" key="2">
    <citation type="submission" date="2023-05" db="EMBL/GenBank/DDBJ databases">
        <authorList>
            <person name="Fouks B."/>
        </authorList>
    </citation>
    <scope>NUCLEOTIDE SEQUENCE</scope>
    <source>
        <strain evidence="2">Stay&amp;Tobe</strain>
        <tissue evidence="2">Testes</tissue>
    </source>
</reference>
<organism evidence="2 3">
    <name type="scientific">Diploptera punctata</name>
    <name type="common">Pacific beetle cockroach</name>
    <dbReference type="NCBI Taxonomy" id="6984"/>
    <lineage>
        <taxon>Eukaryota</taxon>
        <taxon>Metazoa</taxon>
        <taxon>Ecdysozoa</taxon>
        <taxon>Arthropoda</taxon>
        <taxon>Hexapoda</taxon>
        <taxon>Insecta</taxon>
        <taxon>Pterygota</taxon>
        <taxon>Neoptera</taxon>
        <taxon>Polyneoptera</taxon>
        <taxon>Dictyoptera</taxon>
        <taxon>Blattodea</taxon>
        <taxon>Blaberoidea</taxon>
        <taxon>Blaberidae</taxon>
        <taxon>Diplopterinae</taxon>
        <taxon>Diploptera</taxon>
    </lineage>
</organism>
<accession>A0AAD7ZGB2</accession>
<sequence>MADMYDEEFHRYLSLAKKLVSKLKDRNDMVICKRWIAKLSSLQSDDLMVKKNRNYFFKYMLHVMHDGVLEGPFQELPTDDKLHGAQEQEKMQCLCGGIQPGIEDECAQEIPNYLMHWSQDGCTYIAAKPLPNCGALIYMAVAKDPTLGWDMPVKTKTLCPE</sequence>
<dbReference type="PANTHER" id="PTHR18871:SF2">
    <property type="entry name" value="CENTROSOMAL PROTEIN OF 112 KDA"/>
    <property type="match status" value="1"/>
</dbReference>
<dbReference type="Proteomes" id="UP001233999">
    <property type="component" value="Unassembled WGS sequence"/>
</dbReference>
<comment type="caution">
    <text evidence="2">The sequence shown here is derived from an EMBL/GenBank/DDBJ whole genome shotgun (WGS) entry which is preliminary data.</text>
</comment>
<name>A0AAD7ZGB2_DIPPU</name>
<dbReference type="InterPro" id="IPR027831">
    <property type="entry name" value="DUF4485"/>
</dbReference>
<keyword evidence="3" id="KW-1185">Reference proteome</keyword>
<reference evidence="2" key="1">
    <citation type="journal article" date="2023" name="IScience">
        <title>Live-bearing cockroach genome reveals convergent evolutionary mechanisms linked to viviparity in insects and beyond.</title>
        <authorList>
            <person name="Fouks B."/>
            <person name="Harrison M.C."/>
            <person name="Mikhailova A.A."/>
            <person name="Marchal E."/>
            <person name="English S."/>
            <person name="Carruthers M."/>
            <person name="Jennings E.C."/>
            <person name="Chiamaka E.L."/>
            <person name="Frigard R.A."/>
            <person name="Pippel M."/>
            <person name="Attardo G.M."/>
            <person name="Benoit J.B."/>
            <person name="Bornberg-Bauer E."/>
            <person name="Tobe S.S."/>
        </authorList>
    </citation>
    <scope>NUCLEOTIDE SEQUENCE</scope>
    <source>
        <strain evidence="2">Stay&amp;Tobe</strain>
    </source>
</reference>
<dbReference type="EMBL" id="JASPKZ010008356">
    <property type="protein sequence ID" value="KAJ9580204.1"/>
    <property type="molecule type" value="Genomic_DNA"/>
</dbReference>
<dbReference type="PANTHER" id="PTHR18871">
    <property type="entry name" value="CENTROSOMAL PROTEIN OF 112 KDA"/>
    <property type="match status" value="1"/>
</dbReference>
<dbReference type="AlphaFoldDB" id="A0AAD7ZGB2"/>
<gene>
    <name evidence="2" type="ORF">L9F63_004147</name>
</gene>
<dbReference type="InterPro" id="IPR055310">
    <property type="entry name" value="CEP112"/>
</dbReference>
<evidence type="ECO:0000313" key="3">
    <source>
        <dbReference type="Proteomes" id="UP001233999"/>
    </source>
</evidence>
<feature type="domain" description="DUF4485" evidence="1">
    <location>
        <begin position="6"/>
        <end position="83"/>
    </location>
</feature>
<evidence type="ECO:0000313" key="2">
    <source>
        <dbReference type="EMBL" id="KAJ9580204.1"/>
    </source>
</evidence>